<evidence type="ECO:0000313" key="2">
    <source>
        <dbReference type="EMBL" id="ARB50983.1"/>
    </source>
</evidence>
<dbReference type="AlphaFoldDB" id="A0A1V0FYY4"/>
<feature type="compositionally biased region" description="Basic residues" evidence="1">
    <location>
        <begin position="126"/>
        <end position="136"/>
    </location>
</feature>
<dbReference type="EMBL" id="KY404732">
    <property type="protein sequence ID" value="ARB50983.1"/>
    <property type="molecule type" value="Genomic_DNA"/>
</dbReference>
<name>A0A1V0FYY4_9TRYP</name>
<protein>
    <submittedName>
        <fullName evidence="2">Variant surface glycoprotein</fullName>
    </submittedName>
</protein>
<reference evidence="2" key="1">
    <citation type="submission" date="2016-12" db="EMBL/GenBank/DDBJ databases">
        <title>Extending the VSGnome of Trypanosoma brucei strain TREU927.</title>
        <authorList>
            <person name="Cross G.A."/>
        </authorList>
    </citation>
    <scope>NUCLEOTIDE SEQUENCE</scope>
    <source>
        <strain evidence="2">Tb927.99.2102</strain>
    </source>
</reference>
<feature type="compositionally biased region" description="Polar residues" evidence="1">
    <location>
        <begin position="99"/>
        <end position="117"/>
    </location>
</feature>
<organism evidence="2">
    <name type="scientific">Trypanosoma brucei</name>
    <dbReference type="NCBI Taxonomy" id="5691"/>
    <lineage>
        <taxon>Eukaryota</taxon>
        <taxon>Discoba</taxon>
        <taxon>Euglenozoa</taxon>
        <taxon>Kinetoplastea</taxon>
        <taxon>Metakinetoplastina</taxon>
        <taxon>Trypanosomatida</taxon>
        <taxon>Trypanosomatidae</taxon>
        <taxon>Trypanosoma</taxon>
    </lineage>
</organism>
<feature type="region of interest" description="Disordered" evidence="1">
    <location>
        <begin position="87"/>
        <end position="165"/>
    </location>
</feature>
<evidence type="ECO:0000256" key="1">
    <source>
        <dbReference type="SAM" id="MobiDB-lite"/>
    </source>
</evidence>
<accession>A0A1V0FYY4</accession>
<dbReference type="VEuPathDB" id="TriTrypDB:Tb427_000446600"/>
<sequence>MFRCEAAAADGLNAADFATLCTLERQSSGKLSDTYPKIAVPSTTIDEIREIVAATTNAKNITSVPADNSTNDAAAAETACIKKIQKRRVQSTVGKVAQRQKSGSTKKSTNIQATNRQPAAKPSSSRIHRSSTRTRRTGHDILWPARATRKQRSKPREICGNSKAN</sequence>
<proteinExistence type="predicted"/>